<dbReference type="AlphaFoldDB" id="A0A2T0J7E6"/>
<name>A0A2T0J7E6_9ACTN</name>
<dbReference type="InterPro" id="IPR011009">
    <property type="entry name" value="Kinase-like_dom_sf"/>
</dbReference>
<dbReference type="SUPFAM" id="SSF56112">
    <property type="entry name" value="Protein kinase-like (PK-like)"/>
    <property type="match status" value="1"/>
</dbReference>
<dbReference type="Proteomes" id="UP000239415">
    <property type="component" value="Unassembled WGS sequence"/>
</dbReference>
<protein>
    <submittedName>
        <fullName evidence="1">Uncharacterized protein</fullName>
    </submittedName>
</protein>
<gene>
    <name evidence="1" type="ORF">CLV67_1545</name>
</gene>
<reference evidence="1 2" key="1">
    <citation type="submission" date="2018-03" db="EMBL/GenBank/DDBJ databases">
        <title>Genomic Encyclopedia of Archaeal and Bacterial Type Strains, Phase II (KMG-II): from individual species to whole genera.</title>
        <authorList>
            <person name="Goeker M."/>
        </authorList>
    </citation>
    <scope>NUCLEOTIDE SEQUENCE [LARGE SCALE GENOMIC DNA]</scope>
    <source>
        <strain evidence="1 2">DSM 43146</strain>
    </source>
</reference>
<evidence type="ECO:0000313" key="2">
    <source>
        <dbReference type="Proteomes" id="UP000239415"/>
    </source>
</evidence>
<evidence type="ECO:0000313" key="1">
    <source>
        <dbReference type="EMBL" id="PRX03494.1"/>
    </source>
</evidence>
<sequence length="721" mass="79761">MANDSAPRVTPLVMPRQRLPEVRTGSIHVENPFTYQPLLHVDDSVLFELLGINPGAQDVSKRIDLLIPDSNTWRLLCAPESAGSAVGIVWKRLLDTIRDLPDPSNDHRGLDCQARVLAMLRVRFAFSAPVVQVKTSLRKQGLGLVGSWREVNMRLAGQLYQLAMSCRLEMPDVAQYAFRAAMRCWKIVELLDSDEHALAPHQRRKWHGMRGVSHLFLARKSVDGLPHLRAAIKDLEIAEDHGDNTSQHFGLLGYAYYRLGYRTNSVVRLRRALGLKENDRRLTVESGDIAANGFRPARESWSVSAAAAFQLWTLTGDAADFTAAAEFSALAVATSPIWPWPLLQLAQYTAAAADMCHGLPAGAPSDPVTQVVADQSVWDRVRAGDSKWLTQIACERAAGDPDLRRPRLGGRSGVYILDDPHALLSAALVFKPCPSVDAAQAEQAKISDFAAWLEETGSPSWARCINALAVVDDPLLGTTVSVTRRSAGRQLSDLIGEWVEFEESQSLPARIGTAVERALTLLAYVHAWRGPFSGRRRPVPVEADKLRDRLITLGSSAAVAANAARSWREVVPAGLPLLGKRDAHTENWLVTDLDDVVVLDLEATGWLPLGFEVAQLLEDMPLLPLTDPGLELRKKYASGYLAQLARLRPDLANRLIEPDSDIWQRAYACFAVQRAVYLLQKFRRTQSVLARRRIEHSRALLRWAGERFDGLHAIEKAIGSL</sequence>
<accession>A0A2T0J7E6</accession>
<keyword evidence="2" id="KW-1185">Reference proteome</keyword>
<organism evidence="1 2">
    <name type="scientific">Actinoplanes italicus</name>
    <dbReference type="NCBI Taxonomy" id="113567"/>
    <lineage>
        <taxon>Bacteria</taxon>
        <taxon>Bacillati</taxon>
        <taxon>Actinomycetota</taxon>
        <taxon>Actinomycetes</taxon>
        <taxon>Micromonosporales</taxon>
        <taxon>Micromonosporaceae</taxon>
        <taxon>Actinoplanes</taxon>
    </lineage>
</organism>
<comment type="caution">
    <text evidence="1">The sequence shown here is derived from an EMBL/GenBank/DDBJ whole genome shotgun (WGS) entry which is preliminary data.</text>
</comment>
<proteinExistence type="predicted"/>
<dbReference type="EMBL" id="PVMZ01000054">
    <property type="protein sequence ID" value="PRX03494.1"/>
    <property type="molecule type" value="Genomic_DNA"/>
</dbReference>